<sequence length="131" mass="15441">MAKKRILTQEEIDRYMNNLDESSELSEDGLEYSDDDVDFYLILCHQMKIRIATVKIYSIGSQNTIQNIRKSDDDNKLDRNISVREPFLNLTFNNNKTLSKNFLWKNQNILLNEEVAKFLGDDTFPREIMDL</sequence>
<protein>
    <submittedName>
        <fullName evidence="1">Uncharacterized protein</fullName>
    </submittedName>
</protein>
<reference evidence="1" key="1">
    <citation type="submission" date="2020-08" db="EMBL/GenBank/DDBJ databases">
        <title>Multicomponent nature underlies the extraordinary mechanical properties of spider dragline silk.</title>
        <authorList>
            <person name="Kono N."/>
            <person name="Nakamura H."/>
            <person name="Mori M."/>
            <person name="Yoshida Y."/>
            <person name="Ohtoshi R."/>
            <person name="Malay A.D."/>
            <person name="Moran D.A.P."/>
            <person name="Tomita M."/>
            <person name="Numata K."/>
            <person name="Arakawa K."/>
        </authorList>
    </citation>
    <scope>NUCLEOTIDE SEQUENCE</scope>
</reference>
<organism evidence="1 2">
    <name type="scientific">Trichonephila inaurata madagascariensis</name>
    <dbReference type="NCBI Taxonomy" id="2747483"/>
    <lineage>
        <taxon>Eukaryota</taxon>
        <taxon>Metazoa</taxon>
        <taxon>Ecdysozoa</taxon>
        <taxon>Arthropoda</taxon>
        <taxon>Chelicerata</taxon>
        <taxon>Arachnida</taxon>
        <taxon>Araneae</taxon>
        <taxon>Araneomorphae</taxon>
        <taxon>Entelegynae</taxon>
        <taxon>Araneoidea</taxon>
        <taxon>Nephilidae</taxon>
        <taxon>Trichonephila</taxon>
        <taxon>Trichonephila inaurata</taxon>
    </lineage>
</organism>
<accession>A0A8X6Y407</accession>
<dbReference type="AlphaFoldDB" id="A0A8X6Y407"/>
<comment type="caution">
    <text evidence="1">The sequence shown here is derived from an EMBL/GenBank/DDBJ whole genome shotgun (WGS) entry which is preliminary data.</text>
</comment>
<dbReference type="Proteomes" id="UP000886998">
    <property type="component" value="Unassembled WGS sequence"/>
</dbReference>
<name>A0A8X6Y407_9ARAC</name>
<evidence type="ECO:0000313" key="1">
    <source>
        <dbReference type="EMBL" id="GFY65621.1"/>
    </source>
</evidence>
<dbReference type="EMBL" id="BMAV01015585">
    <property type="protein sequence ID" value="GFY65621.1"/>
    <property type="molecule type" value="Genomic_DNA"/>
</dbReference>
<proteinExistence type="predicted"/>
<keyword evidence="2" id="KW-1185">Reference proteome</keyword>
<gene>
    <name evidence="1" type="primary">NCL1_61671</name>
    <name evidence="1" type="ORF">TNIN_278571</name>
</gene>
<evidence type="ECO:0000313" key="2">
    <source>
        <dbReference type="Proteomes" id="UP000886998"/>
    </source>
</evidence>